<dbReference type="GO" id="GO:0003676">
    <property type="term" value="F:nucleic acid binding"/>
    <property type="evidence" value="ECO:0007669"/>
    <property type="project" value="InterPro"/>
</dbReference>
<keyword evidence="3" id="KW-1185">Reference proteome</keyword>
<feature type="chain" id="PRO_5018254837" evidence="1">
    <location>
        <begin position="26"/>
        <end position="126"/>
    </location>
</feature>
<dbReference type="InterPro" id="IPR036397">
    <property type="entry name" value="RNaseH_sf"/>
</dbReference>
<evidence type="ECO:0000313" key="2">
    <source>
        <dbReference type="EMBL" id="RNA27374.1"/>
    </source>
</evidence>
<reference evidence="2 3" key="1">
    <citation type="journal article" date="2018" name="Sci. Rep.">
        <title>Genomic signatures of local adaptation to the degree of environmental predictability in rotifers.</title>
        <authorList>
            <person name="Franch-Gras L."/>
            <person name="Hahn C."/>
            <person name="Garcia-Roger E.M."/>
            <person name="Carmona M.J."/>
            <person name="Serra M."/>
            <person name="Gomez A."/>
        </authorList>
    </citation>
    <scope>NUCLEOTIDE SEQUENCE [LARGE SCALE GENOMIC DNA]</scope>
    <source>
        <strain evidence="2">HYR1</strain>
    </source>
</reference>
<gene>
    <name evidence="2" type="ORF">BpHYR1_003526</name>
</gene>
<proteinExistence type="predicted"/>
<sequence length="126" mass="14483">IKLKNSIFLGAQLLFFSIFLKNMLLEPDHSTKVLNFVNLTHPNIIQWAGISFKGATKFASSMDAILYRVILSDYLLPFGASNYDLDFKLHQDNEPKHRGSEVKRPTQKLVSFECLQNFRSVQKDSF</sequence>
<feature type="signal peptide" evidence="1">
    <location>
        <begin position="1"/>
        <end position="25"/>
    </location>
</feature>
<keyword evidence="1" id="KW-0732">Signal</keyword>
<organism evidence="2 3">
    <name type="scientific">Brachionus plicatilis</name>
    <name type="common">Marine rotifer</name>
    <name type="synonym">Brachionus muelleri</name>
    <dbReference type="NCBI Taxonomy" id="10195"/>
    <lineage>
        <taxon>Eukaryota</taxon>
        <taxon>Metazoa</taxon>
        <taxon>Spiralia</taxon>
        <taxon>Gnathifera</taxon>
        <taxon>Rotifera</taxon>
        <taxon>Eurotatoria</taxon>
        <taxon>Monogononta</taxon>
        <taxon>Pseudotrocha</taxon>
        <taxon>Ploima</taxon>
        <taxon>Brachionidae</taxon>
        <taxon>Brachionus</taxon>
    </lineage>
</organism>
<evidence type="ECO:0000256" key="1">
    <source>
        <dbReference type="SAM" id="SignalP"/>
    </source>
</evidence>
<dbReference type="EMBL" id="REGN01002552">
    <property type="protein sequence ID" value="RNA27374.1"/>
    <property type="molecule type" value="Genomic_DNA"/>
</dbReference>
<name>A0A3M7RUX1_BRAPC</name>
<evidence type="ECO:0000313" key="3">
    <source>
        <dbReference type="Proteomes" id="UP000276133"/>
    </source>
</evidence>
<accession>A0A3M7RUX1</accession>
<protein>
    <submittedName>
        <fullName evidence="2">Uncharacterized protein</fullName>
    </submittedName>
</protein>
<dbReference type="Gene3D" id="3.30.420.10">
    <property type="entry name" value="Ribonuclease H-like superfamily/Ribonuclease H"/>
    <property type="match status" value="1"/>
</dbReference>
<dbReference type="AlphaFoldDB" id="A0A3M7RUX1"/>
<comment type="caution">
    <text evidence="2">The sequence shown here is derived from an EMBL/GenBank/DDBJ whole genome shotgun (WGS) entry which is preliminary data.</text>
</comment>
<feature type="non-terminal residue" evidence="2">
    <location>
        <position position="1"/>
    </location>
</feature>
<dbReference type="Proteomes" id="UP000276133">
    <property type="component" value="Unassembled WGS sequence"/>
</dbReference>